<dbReference type="OMA" id="HILPKNH"/>
<dbReference type="STRING" id="578459.A0A194SC22"/>
<feature type="compositionally biased region" description="Basic and acidic residues" evidence="2">
    <location>
        <begin position="414"/>
        <end position="436"/>
    </location>
</feature>
<feature type="compositionally biased region" description="Low complexity" evidence="2">
    <location>
        <begin position="1184"/>
        <end position="1195"/>
    </location>
</feature>
<feature type="compositionally biased region" description="Basic and acidic residues" evidence="2">
    <location>
        <begin position="1322"/>
        <end position="1362"/>
    </location>
</feature>
<dbReference type="OrthoDB" id="10692184at2759"/>
<feature type="region of interest" description="Disordered" evidence="2">
    <location>
        <begin position="694"/>
        <end position="789"/>
    </location>
</feature>
<evidence type="ECO:0000313" key="3">
    <source>
        <dbReference type="EMBL" id="KPV77995.1"/>
    </source>
</evidence>
<feature type="compositionally biased region" description="Low complexity" evidence="2">
    <location>
        <begin position="715"/>
        <end position="751"/>
    </location>
</feature>
<dbReference type="RefSeq" id="XP_018274044.1">
    <property type="nucleotide sequence ID" value="XM_018413727.1"/>
</dbReference>
<feature type="compositionally biased region" description="Basic and acidic residues" evidence="2">
    <location>
        <begin position="568"/>
        <end position="578"/>
    </location>
</feature>
<organism evidence="3 4">
    <name type="scientific">Rhodotorula graminis (strain WP1)</name>
    <dbReference type="NCBI Taxonomy" id="578459"/>
    <lineage>
        <taxon>Eukaryota</taxon>
        <taxon>Fungi</taxon>
        <taxon>Dikarya</taxon>
        <taxon>Basidiomycota</taxon>
        <taxon>Pucciniomycotina</taxon>
        <taxon>Microbotryomycetes</taxon>
        <taxon>Sporidiobolales</taxon>
        <taxon>Sporidiobolaceae</taxon>
        <taxon>Rhodotorula</taxon>
    </lineage>
</organism>
<name>A0A194SC22_RHOGW</name>
<feature type="coiled-coil region" evidence="1">
    <location>
        <begin position="1046"/>
        <end position="1073"/>
    </location>
</feature>
<reference evidence="3 4" key="1">
    <citation type="journal article" date="2015" name="Front. Microbiol.">
        <title>Genome sequence of the plant growth promoting endophytic yeast Rhodotorula graminis WP1.</title>
        <authorList>
            <person name="Firrincieli A."/>
            <person name="Otillar R."/>
            <person name="Salamov A."/>
            <person name="Schmutz J."/>
            <person name="Khan Z."/>
            <person name="Redman R.S."/>
            <person name="Fleck N.D."/>
            <person name="Lindquist E."/>
            <person name="Grigoriev I.V."/>
            <person name="Doty S.L."/>
        </authorList>
    </citation>
    <scope>NUCLEOTIDE SEQUENCE [LARGE SCALE GENOMIC DNA]</scope>
    <source>
        <strain evidence="3 4">WP1</strain>
    </source>
</reference>
<evidence type="ECO:0000256" key="2">
    <source>
        <dbReference type="SAM" id="MobiDB-lite"/>
    </source>
</evidence>
<evidence type="ECO:0000256" key="1">
    <source>
        <dbReference type="SAM" id="Coils"/>
    </source>
</evidence>
<feature type="region of interest" description="Disordered" evidence="2">
    <location>
        <begin position="551"/>
        <end position="667"/>
    </location>
</feature>
<dbReference type="EMBL" id="KQ474073">
    <property type="protein sequence ID" value="KPV77995.1"/>
    <property type="molecule type" value="Genomic_DNA"/>
</dbReference>
<feature type="region of interest" description="Disordered" evidence="2">
    <location>
        <begin position="1261"/>
        <end position="1387"/>
    </location>
</feature>
<feature type="compositionally biased region" description="Polar residues" evidence="2">
    <location>
        <begin position="551"/>
        <end position="560"/>
    </location>
</feature>
<protein>
    <submittedName>
        <fullName evidence="3">Uncharacterized protein</fullName>
    </submittedName>
</protein>
<feature type="compositionally biased region" description="Low complexity" evidence="2">
    <location>
        <begin position="1277"/>
        <end position="1291"/>
    </location>
</feature>
<feature type="compositionally biased region" description="Low complexity" evidence="2">
    <location>
        <begin position="694"/>
        <end position="706"/>
    </location>
</feature>
<feature type="region of interest" description="Disordered" evidence="2">
    <location>
        <begin position="922"/>
        <end position="976"/>
    </location>
</feature>
<feature type="compositionally biased region" description="Polar residues" evidence="2">
    <location>
        <begin position="182"/>
        <end position="198"/>
    </location>
</feature>
<sequence>MAPHQSMLPVRRDRPPSSALPRPVPLPTSSSVNTRPLAPPATPGRSLCDLSRFDLDALLDSPTSDNHGALIDQAEPSWLADQSAFTLGARTPARARATVLVDDESMLQDGTFAQGGDSDGEATQDDLVETVDNQLELQVPQADVASSTTAEPAPANSRPPSSPTSFAAPLTVESSPARDLSAPSSAAFTEPSAASSVGTLPPAVAPVPPSPPAACPLRLDPPPPAVDAVGTARARSSSRTPALSAATPPPVDRRATLDRLSAAAARPLVVDARAVSAPTEDVAGLRRDVSDVVDEPKTVSPSRSPKNERAQQPSPAPAAVALGAKTAPVNEDEAASSAPQVVDGPPRPPTRGIPPPLVQPAPVARQPLAIASRPPRLLASSSSLPPPAEPVKKRLTAEKGVPDVDEEARRRVREAKAERERAARERKERLGREAAAKKAGQRRPRGVAQDEVDGVEAARAGQGTSTTASAHEPVPAPVPAPAPACEPEPASARSSLARTELVGGDVYDDSPLPILAFDADSSLPSMGAPLDFAGPEHQRGRLALGLGVNAAQAQGVTSTPARPAARKAGRELVAEKADGQTAPQREPQVSRASIASTPAPLGEEPVAPAPTEVKLEEQNEGDELGSASGAQVKRRRRASRLTLSKAGPSDLVASMSSAHRRVARPSMGKAVRVVLLAPGPADPAASTAAGPALLAASASSSSGTLSRSQRRASRVPADSAPAANVVPPARASTATFDASSSSRRPGRSSLAPAPPTPPTRPAKATRIAESTRIEETVSLSASGTLKTSARRASRLFPVAEEQVAVQETAHGATTSPLRAPVSSAPLKPSHTASTSRPRSASTSQPHVLNATVAHQHVYVEPPRVPPPPGKVIGGVTLPSSFSFADAESELAAVREAERVRRVEEKERRERHVEEVVEERKRKRDEVGGWAVASSGAAKEGQEHKRQRLVDPLARSTSSAAPPVRSAPPHLASSSPARVVPHLGLAPTIERSHLRSSSPAAQHAAVPAAPAHEPVSAPEPVALTREALERNTRRAGPRVDLDRRVSLWASEGRLEDVEEEVEDVQEAAVTAVAAEAVAQQVQARREQGMVLEQQQEHVEEQGQIEQPFPTNVAPGLSTSSNVVDAVAAAAAAAERAPEPAAASTSTATASYAQARAPGPSSSSAAAVACVSRRVPPQGPAPAAPAAPRRAQASATAPASPLFTAQLGAWQARERSTLGGARGVHGPARVPAPASAAAPPHAAGTRVRRALEAVAPARPGPVKRARIVSGPAPAPVTKGAPPVAGPRRAPVAVQRAKENAPAGGSSAGAGAAAAPKTGVAAELEQLRQARAEWSERQKRREEEVRRRREDERKREAEQERDKLAQLRASLARGGPQPGAKGGARRAERV</sequence>
<feature type="region of interest" description="Disordered" evidence="2">
    <location>
        <begin position="1"/>
        <end position="47"/>
    </location>
</feature>
<feature type="region of interest" description="Disordered" evidence="2">
    <location>
        <begin position="807"/>
        <end position="844"/>
    </location>
</feature>
<keyword evidence="1" id="KW-0175">Coiled coil</keyword>
<feature type="region of interest" description="Disordered" evidence="2">
    <location>
        <begin position="272"/>
        <end position="497"/>
    </location>
</feature>
<feature type="compositionally biased region" description="Low complexity" evidence="2">
    <location>
        <begin position="828"/>
        <end position="843"/>
    </location>
</feature>
<feature type="compositionally biased region" description="Polar residues" evidence="2">
    <location>
        <begin position="777"/>
        <end position="787"/>
    </location>
</feature>
<feature type="region of interest" description="Disordered" evidence="2">
    <location>
        <begin position="990"/>
        <end position="1023"/>
    </location>
</feature>
<feature type="compositionally biased region" description="Low complexity" evidence="2">
    <location>
        <begin position="310"/>
        <end position="321"/>
    </location>
</feature>
<feature type="compositionally biased region" description="Low complexity" evidence="2">
    <location>
        <begin position="1298"/>
        <end position="1313"/>
    </location>
</feature>
<feature type="region of interest" description="Disordered" evidence="2">
    <location>
        <begin position="1174"/>
        <end position="1195"/>
    </location>
</feature>
<feature type="compositionally biased region" description="Low complexity" evidence="2">
    <location>
        <begin position="953"/>
        <end position="976"/>
    </location>
</feature>
<feature type="compositionally biased region" description="Pro residues" evidence="2">
    <location>
        <begin position="345"/>
        <end position="359"/>
    </location>
</feature>
<feature type="region of interest" description="Disordered" evidence="2">
    <location>
        <begin position="1217"/>
        <end position="1238"/>
    </location>
</feature>
<dbReference type="GeneID" id="28974176"/>
<dbReference type="Proteomes" id="UP000053890">
    <property type="component" value="Unassembled WGS sequence"/>
</dbReference>
<feature type="region of interest" description="Disordered" evidence="2">
    <location>
        <begin position="103"/>
        <end position="259"/>
    </location>
</feature>
<feature type="compositionally biased region" description="Low complexity" evidence="2">
    <location>
        <begin position="995"/>
        <end position="1021"/>
    </location>
</feature>
<gene>
    <name evidence="3" type="ORF">RHOBADRAFT_40541</name>
</gene>
<proteinExistence type="predicted"/>
<feature type="compositionally biased region" description="Low complexity" evidence="2">
    <location>
        <begin position="371"/>
        <end position="383"/>
    </location>
</feature>
<feature type="compositionally biased region" description="Low complexity" evidence="2">
    <location>
        <begin position="927"/>
        <end position="937"/>
    </location>
</feature>
<feature type="compositionally biased region" description="Low complexity" evidence="2">
    <location>
        <begin position="150"/>
        <end position="159"/>
    </location>
</feature>
<feature type="compositionally biased region" description="Acidic residues" evidence="2">
    <location>
        <begin position="118"/>
        <end position="129"/>
    </location>
</feature>
<accession>A0A194SC22</accession>
<keyword evidence="4" id="KW-1185">Reference proteome</keyword>
<feature type="compositionally biased region" description="Basic and acidic residues" evidence="2">
    <location>
        <begin position="283"/>
        <end position="297"/>
    </location>
</feature>
<feature type="compositionally biased region" description="Low complexity" evidence="2">
    <location>
        <begin position="1225"/>
        <end position="1238"/>
    </location>
</feature>
<feature type="compositionally biased region" description="Basic and acidic residues" evidence="2">
    <location>
        <begin position="390"/>
        <end position="402"/>
    </location>
</feature>
<feature type="compositionally biased region" description="Pro residues" evidence="2">
    <location>
        <begin position="474"/>
        <end position="486"/>
    </location>
</feature>
<feature type="compositionally biased region" description="Pro residues" evidence="2">
    <location>
        <begin position="203"/>
        <end position="225"/>
    </location>
</feature>
<evidence type="ECO:0000313" key="4">
    <source>
        <dbReference type="Proteomes" id="UP000053890"/>
    </source>
</evidence>